<gene>
    <name evidence="2" type="ORF">CDAR_482531</name>
</gene>
<dbReference type="AlphaFoldDB" id="A0AAV4N4G8"/>
<organism evidence="2 3">
    <name type="scientific">Caerostris darwini</name>
    <dbReference type="NCBI Taxonomy" id="1538125"/>
    <lineage>
        <taxon>Eukaryota</taxon>
        <taxon>Metazoa</taxon>
        <taxon>Ecdysozoa</taxon>
        <taxon>Arthropoda</taxon>
        <taxon>Chelicerata</taxon>
        <taxon>Arachnida</taxon>
        <taxon>Araneae</taxon>
        <taxon>Araneomorphae</taxon>
        <taxon>Entelegynae</taxon>
        <taxon>Araneoidea</taxon>
        <taxon>Araneidae</taxon>
        <taxon>Caerostris</taxon>
    </lineage>
</organism>
<evidence type="ECO:0000256" key="1">
    <source>
        <dbReference type="SAM" id="MobiDB-lite"/>
    </source>
</evidence>
<dbReference type="EMBL" id="BPLQ01001196">
    <property type="protein sequence ID" value="GIX79573.1"/>
    <property type="molecule type" value="Genomic_DNA"/>
</dbReference>
<keyword evidence="3" id="KW-1185">Reference proteome</keyword>
<reference evidence="2 3" key="1">
    <citation type="submission" date="2021-06" db="EMBL/GenBank/DDBJ databases">
        <title>Caerostris darwini draft genome.</title>
        <authorList>
            <person name="Kono N."/>
            <person name="Arakawa K."/>
        </authorList>
    </citation>
    <scope>NUCLEOTIDE SEQUENCE [LARGE SCALE GENOMIC DNA]</scope>
</reference>
<comment type="caution">
    <text evidence="2">The sequence shown here is derived from an EMBL/GenBank/DDBJ whole genome shotgun (WGS) entry which is preliminary data.</text>
</comment>
<protein>
    <submittedName>
        <fullName evidence="2">Uncharacterized protein</fullName>
    </submittedName>
</protein>
<accession>A0AAV4N4G8</accession>
<evidence type="ECO:0000313" key="2">
    <source>
        <dbReference type="EMBL" id="GIX79573.1"/>
    </source>
</evidence>
<evidence type="ECO:0000313" key="3">
    <source>
        <dbReference type="Proteomes" id="UP001054837"/>
    </source>
</evidence>
<proteinExistence type="predicted"/>
<name>A0AAV4N4G8_9ARAC</name>
<sequence length="213" mass="23851">MDSGLGRRPDFGPGAMETVEDEWWRRMERAATIVLRSVSAPGASNQPMIYPELMDATCAEGEGPSQDHLVQATNGGNQKSAEEQARINCEGLRHSTKQLDAHKTLFLQMKETYLAVVKNLPKEEEYNVMCSKKLQGLLTSIAAYEKQVRDFGSCSVPKCKFQSINSKRTNLQDFVEPNKRHTAKNNITLVSNNSLATNNKFQILENNDTINEN</sequence>
<feature type="region of interest" description="Disordered" evidence="1">
    <location>
        <begin position="60"/>
        <end position="82"/>
    </location>
</feature>
<dbReference type="Proteomes" id="UP001054837">
    <property type="component" value="Unassembled WGS sequence"/>
</dbReference>